<dbReference type="EMBL" id="BONV01000040">
    <property type="protein sequence ID" value="GIG83454.1"/>
    <property type="molecule type" value="Genomic_DNA"/>
</dbReference>
<comment type="caution">
    <text evidence="1">The sequence shown here is derived from an EMBL/GenBank/DDBJ whole genome shotgun (WGS) entry which is preliminary data.</text>
</comment>
<accession>A0A8J3PYJ7</accession>
<proteinExistence type="predicted"/>
<evidence type="ECO:0000313" key="1">
    <source>
        <dbReference type="EMBL" id="GIG83454.1"/>
    </source>
</evidence>
<reference evidence="1 2" key="1">
    <citation type="submission" date="2021-01" db="EMBL/GenBank/DDBJ databases">
        <title>Whole genome shotgun sequence of Planotetraspora kaengkrachanensis NBRC 104272.</title>
        <authorList>
            <person name="Komaki H."/>
            <person name="Tamura T."/>
        </authorList>
    </citation>
    <scope>NUCLEOTIDE SEQUENCE [LARGE SCALE GENOMIC DNA]</scope>
    <source>
        <strain evidence="1 2">NBRC 104272</strain>
    </source>
</reference>
<dbReference type="AlphaFoldDB" id="A0A8J3PYJ7"/>
<sequence length="87" mass="9080">MSAARREGLEGGAVLRAPYGPGHGVADRQCALREGAAEAAADTCDQECLVSRVAHDAIAPVTDGKGHQRVYMVLNFFNVTLISAPDG</sequence>
<dbReference type="Proteomes" id="UP000630097">
    <property type="component" value="Unassembled WGS sequence"/>
</dbReference>
<organism evidence="1 2">
    <name type="scientific">Planotetraspora kaengkrachanensis</name>
    <dbReference type="NCBI Taxonomy" id="575193"/>
    <lineage>
        <taxon>Bacteria</taxon>
        <taxon>Bacillati</taxon>
        <taxon>Actinomycetota</taxon>
        <taxon>Actinomycetes</taxon>
        <taxon>Streptosporangiales</taxon>
        <taxon>Streptosporangiaceae</taxon>
        <taxon>Planotetraspora</taxon>
    </lineage>
</organism>
<name>A0A8J3PYJ7_9ACTN</name>
<gene>
    <name evidence="1" type="ORF">Pka01_65810</name>
</gene>
<keyword evidence="2" id="KW-1185">Reference proteome</keyword>
<evidence type="ECO:0000313" key="2">
    <source>
        <dbReference type="Proteomes" id="UP000630097"/>
    </source>
</evidence>
<protein>
    <submittedName>
        <fullName evidence="1">Uncharacterized protein</fullName>
    </submittedName>
</protein>